<evidence type="ECO:0000313" key="3">
    <source>
        <dbReference type="Proteomes" id="UP000018418"/>
    </source>
</evidence>
<reference evidence="2 3" key="1">
    <citation type="submission" date="2013-10" db="EMBL/GenBank/DDBJ databases">
        <title>The Genome Sequence of Acinetobacter brisouii CIP 110357.</title>
        <authorList>
            <consortium name="The Broad Institute Genomics Platform"/>
            <consortium name="The Broad Institute Genome Sequencing Center for Infectious Disease"/>
            <person name="Cerqueira G."/>
            <person name="Feldgarden M."/>
            <person name="Courvalin P."/>
            <person name="Grillot-Courvalin C."/>
            <person name="Clermont D."/>
            <person name="Rocha E."/>
            <person name="Yoon E.-J."/>
            <person name="Nemec A."/>
            <person name="Young S.K."/>
            <person name="Zeng Q."/>
            <person name="Gargeya S."/>
            <person name="Fitzgerald M."/>
            <person name="Abouelleil A."/>
            <person name="Alvarado L."/>
            <person name="Berlin A.M."/>
            <person name="Chapman S.B."/>
            <person name="Gainer-Dewar J."/>
            <person name="Goldberg J."/>
            <person name="Gnerre S."/>
            <person name="Griggs A."/>
            <person name="Gujja S."/>
            <person name="Hansen M."/>
            <person name="Howarth C."/>
            <person name="Imamovic A."/>
            <person name="Ireland A."/>
            <person name="Larimer J."/>
            <person name="McCowan C."/>
            <person name="Murphy C."/>
            <person name="Pearson M."/>
            <person name="Poon T.W."/>
            <person name="Priest M."/>
            <person name="Roberts A."/>
            <person name="Saif S."/>
            <person name="Shea T."/>
            <person name="Sykes S."/>
            <person name="Wortman J."/>
            <person name="Nusbaum C."/>
            <person name="Birren B."/>
        </authorList>
    </citation>
    <scope>NUCLEOTIDE SEQUENCE [LARGE SCALE GENOMIC DNA]</scope>
    <source>
        <strain evidence="2 3">CIP 110357</strain>
    </source>
</reference>
<accession>V2VYG7</accession>
<dbReference type="STRING" id="396323.VH98_07335"/>
<evidence type="ECO:0000313" key="2">
    <source>
        <dbReference type="EMBL" id="ESK52769.1"/>
    </source>
</evidence>
<feature type="chain" id="PRO_5004712756" description="DUF945 domain-containing protein" evidence="1">
    <location>
        <begin position="22"/>
        <end position="432"/>
    </location>
</feature>
<dbReference type="OrthoDB" id="6716616at2"/>
<dbReference type="Proteomes" id="UP000018418">
    <property type="component" value="Unassembled WGS sequence"/>
</dbReference>
<evidence type="ECO:0000256" key="1">
    <source>
        <dbReference type="SAM" id="SignalP"/>
    </source>
</evidence>
<dbReference type="AlphaFoldDB" id="V2VYG7"/>
<dbReference type="HOGENOM" id="CLU_640348_0_0_6"/>
<name>V2VYG7_9GAMM</name>
<feature type="signal peptide" evidence="1">
    <location>
        <begin position="1"/>
        <end position="21"/>
    </location>
</feature>
<dbReference type="Pfam" id="PF06097">
    <property type="entry name" value="DUF945"/>
    <property type="match status" value="1"/>
</dbReference>
<keyword evidence="3" id="KW-1185">Reference proteome</keyword>
<evidence type="ECO:0008006" key="4">
    <source>
        <dbReference type="Google" id="ProtNLM"/>
    </source>
</evidence>
<protein>
    <recommendedName>
        <fullName evidence="4">DUF945 domain-containing protein</fullName>
    </recommendedName>
</protein>
<dbReference type="InterPro" id="IPR010352">
    <property type="entry name" value="DUF945"/>
</dbReference>
<proteinExistence type="predicted"/>
<dbReference type="RefSeq" id="WP_004903949.1">
    <property type="nucleotide sequence ID" value="NZ_BBTI01000001.1"/>
</dbReference>
<dbReference type="PATRIC" id="fig|1341683.3.peg.923"/>
<organism evidence="2 3">
    <name type="scientific">Acinetobacter brisouii CIP 110357</name>
    <dbReference type="NCBI Taxonomy" id="1341683"/>
    <lineage>
        <taxon>Bacteria</taxon>
        <taxon>Pseudomonadati</taxon>
        <taxon>Pseudomonadota</taxon>
        <taxon>Gammaproteobacteria</taxon>
        <taxon>Moraxellales</taxon>
        <taxon>Moraxellaceae</taxon>
        <taxon>Acinetobacter</taxon>
    </lineage>
</organism>
<comment type="caution">
    <text evidence="2">The sequence shown here is derived from an EMBL/GenBank/DDBJ whole genome shotgun (WGS) entry which is preliminary data.</text>
</comment>
<gene>
    <name evidence="2" type="ORF">P255_00930</name>
</gene>
<keyword evidence="1" id="KW-0732">Signal</keyword>
<dbReference type="EMBL" id="AYEU01000003">
    <property type="protein sequence ID" value="ESK52769.1"/>
    <property type="molecule type" value="Genomic_DNA"/>
</dbReference>
<sequence>MQKKIIAVAIGGIFASSVVGANFYADHRLNDYYNQKQAVEHPLIQKQDSQVKMGLWSGDANWSYKIVPDPCKPQDFVVIKGVDHIKRSWNGYHIQSDVNFDLKGEDAAAYQWLLKNQSFMKLDSQLNWFGTVNVKVTSPSVDQQKDDFQIVWNGINGTLKLKKEDGKYRLTQADLKMPGFTMRNGNNYMSLQSMQFKADQGFLGQKLDSGKTEFSIQKMILLDQTSRLKKNVELDKLQLTTEADVQEKETSVKANWSIEQMQIDDKKLKNIKLNFNLVGLDTLALQEFIRLANSNNKACSFEARQAQQQQLNQQMLKIAAHGFSYESKANQIELGQSKLTADLQGKLIANQYADMQEFRTKAPFSTQFQANASMDKQFLRNMMNLSGKMPSGVSDQDYDRALPQIVQMGHGKMNGDKIDFAVKYENGQLSYP</sequence>